<feature type="chain" id="PRO_5008646137" evidence="1">
    <location>
        <begin position="20"/>
        <end position="105"/>
    </location>
</feature>
<comment type="caution">
    <text evidence="2">The sequence shown here is derived from an EMBL/GenBank/DDBJ whole genome shotgun (WGS) entry which is preliminary data.</text>
</comment>
<reference evidence="3" key="1">
    <citation type="submission" date="2016-07" db="EMBL/GenBank/DDBJ databases">
        <authorList>
            <person name="Florea S."/>
            <person name="Webb J.S."/>
            <person name="Jaromczyk J."/>
            <person name="Schardl C.L."/>
        </authorList>
    </citation>
    <scope>NUCLEOTIDE SEQUENCE [LARGE SCALE GENOMIC DNA]</scope>
    <source>
        <strain evidence="3">IPB1</strain>
    </source>
</reference>
<feature type="signal peptide" evidence="1">
    <location>
        <begin position="1"/>
        <end position="19"/>
    </location>
</feature>
<accession>A0A1C0TP03</accession>
<evidence type="ECO:0000313" key="2">
    <source>
        <dbReference type="EMBL" id="OCQ20612.1"/>
    </source>
</evidence>
<gene>
    <name evidence="2" type="ORF">A7985_16410</name>
</gene>
<sequence length="105" mass="11640">MKFFLISALMAFISFSSFAASPERFNSKISAVLANSDGDVLIQVEGVNEWLSLGKADNPKTQAMMSIALAAKASGASEMWVRWTTNIDPNHHPKYKKVMIMSYNH</sequence>
<dbReference type="RefSeq" id="WP_065791496.1">
    <property type="nucleotide sequence ID" value="NZ_JAGJED010000015.1"/>
</dbReference>
<dbReference type="EMBL" id="MAUJ01000005">
    <property type="protein sequence ID" value="OCQ20612.1"/>
    <property type="molecule type" value="Genomic_DNA"/>
</dbReference>
<dbReference type="OrthoDB" id="9916143at2"/>
<protein>
    <submittedName>
        <fullName evidence="2">Uncharacterized protein</fullName>
    </submittedName>
</protein>
<evidence type="ECO:0000256" key="1">
    <source>
        <dbReference type="SAM" id="SignalP"/>
    </source>
</evidence>
<proteinExistence type="predicted"/>
<evidence type="ECO:0000313" key="3">
    <source>
        <dbReference type="Proteomes" id="UP000093366"/>
    </source>
</evidence>
<dbReference type="AlphaFoldDB" id="A0A1C0TP03"/>
<keyword evidence="1" id="KW-0732">Signal</keyword>
<dbReference type="Proteomes" id="UP000093366">
    <property type="component" value="Unassembled WGS sequence"/>
</dbReference>
<name>A0A1C0TP03_9GAMM</name>
<organism evidence="2 3">
    <name type="scientific">Pseudoalteromonas luteoviolacea</name>
    <dbReference type="NCBI Taxonomy" id="43657"/>
    <lineage>
        <taxon>Bacteria</taxon>
        <taxon>Pseudomonadati</taxon>
        <taxon>Pseudomonadota</taxon>
        <taxon>Gammaproteobacteria</taxon>
        <taxon>Alteromonadales</taxon>
        <taxon>Pseudoalteromonadaceae</taxon>
        <taxon>Pseudoalteromonas</taxon>
    </lineage>
</organism>